<sequence>MLIKKKIALSNYTLNMGENVEVQGITPAQKCITSRVYPTLAIYDTHLFDFNNGTEMVKIETLDSWNMAKFER</sequence>
<organism evidence="1">
    <name type="scientific">Solanum chilense</name>
    <name type="common">Tomato</name>
    <name type="synonym">Lycopersicon chilense</name>
    <dbReference type="NCBI Taxonomy" id="4083"/>
    <lineage>
        <taxon>Eukaryota</taxon>
        <taxon>Viridiplantae</taxon>
        <taxon>Streptophyta</taxon>
        <taxon>Embryophyta</taxon>
        <taxon>Tracheophyta</taxon>
        <taxon>Spermatophyta</taxon>
        <taxon>Magnoliopsida</taxon>
        <taxon>eudicotyledons</taxon>
        <taxon>Gunneridae</taxon>
        <taxon>Pentapetalae</taxon>
        <taxon>asterids</taxon>
        <taxon>lamiids</taxon>
        <taxon>Solanales</taxon>
        <taxon>Solanaceae</taxon>
        <taxon>Solanoideae</taxon>
        <taxon>Solaneae</taxon>
        <taxon>Solanum</taxon>
        <taxon>Solanum subgen. Lycopersicon</taxon>
    </lineage>
</organism>
<gene>
    <name evidence="1" type="ORF">EJD97_004318</name>
</gene>
<name>A0A6N2CKP0_SOLCI</name>
<evidence type="ECO:0000313" key="1">
    <source>
        <dbReference type="EMBL" id="TMX05724.1"/>
    </source>
</evidence>
<accession>A0A6N2CKP0</accession>
<dbReference type="PANTHER" id="PTHR31953">
    <property type="entry name" value="BETA-FRUCTOFURANOSIDASE, INSOLUBLE ISOENZYME CWINV1-RELATED"/>
    <property type="match status" value="1"/>
</dbReference>
<reference evidence="1" key="1">
    <citation type="submission" date="2019-05" db="EMBL/GenBank/DDBJ databases">
        <title>The de novo reference genome and transcriptome assemblies of the wild tomato species Solanum chilense.</title>
        <authorList>
            <person name="Stam R."/>
            <person name="Nosenko T."/>
            <person name="Hoerger A.C."/>
            <person name="Stephan W."/>
            <person name="Seidel M.A."/>
            <person name="Kuhn J.M.M."/>
            <person name="Haberer G."/>
            <person name="Tellier A."/>
        </authorList>
    </citation>
    <scope>NUCLEOTIDE SEQUENCE</scope>
    <source>
        <tissue evidence="1">Mature leaves</tissue>
    </source>
</reference>
<proteinExistence type="predicted"/>
<protein>
    <submittedName>
        <fullName evidence="1">Uncharacterized protein</fullName>
    </submittedName>
</protein>
<dbReference type="InterPro" id="IPR050551">
    <property type="entry name" value="Fructan_Metab_Enzymes"/>
</dbReference>
<dbReference type="AlphaFoldDB" id="A0A6N2CKP0"/>
<comment type="caution">
    <text evidence="1">The sequence shown here is derived from an EMBL/GenBank/DDBJ whole genome shotgun (WGS) entry which is preliminary data.</text>
</comment>
<dbReference type="EMBL" id="RXGB01000016">
    <property type="protein sequence ID" value="TMX05724.1"/>
    <property type="molecule type" value="Genomic_DNA"/>
</dbReference>
<dbReference type="Gene3D" id="2.60.120.560">
    <property type="entry name" value="Exo-inulinase, domain 1"/>
    <property type="match status" value="1"/>
</dbReference>